<organism evidence="4 5">
    <name type="scientific">Fibrella aestuarina BUZ 2</name>
    <dbReference type="NCBI Taxonomy" id="1166018"/>
    <lineage>
        <taxon>Bacteria</taxon>
        <taxon>Pseudomonadati</taxon>
        <taxon>Bacteroidota</taxon>
        <taxon>Cytophagia</taxon>
        <taxon>Cytophagales</taxon>
        <taxon>Spirosomataceae</taxon>
        <taxon>Fibrella</taxon>
    </lineage>
</organism>
<dbReference type="PANTHER" id="PTHR46797:SF1">
    <property type="entry name" value="METHYLPHOSPHONATE SYNTHASE"/>
    <property type="match status" value="1"/>
</dbReference>
<dbReference type="HOGENOM" id="CLU_533901_0_0_10"/>
<dbReference type="AlphaFoldDB" id="I0KGK4"/>
<proteinExistence type="inferred from homology"/>
<reference evidence="4 5" key="1">
    <citation type="journal article" date="2012" name="J. Bacteriol.">
        <title>Genome Sequence of Fibrella aestuarina BUZ 2T, a Filamentous Marine Bacterium.</title>
        <authorList>
            <person name="Filippini M."/>
            <person name="Qi W."/>
            <person name="Blom J."/>
            <person name="Goesmann A."/>
            <person name="Smits T.H."/>
            <person name="Bagheri H.C."/>
        </authorList>
    </citation>
    <scope>NUCLEOTIDE SEQUENCE [LARGE SCALE GENOMIC DNA]</scope>
    <source>
        <strain evidence="5">BUZ 2T</strain>
    </source>
</reference>
<dbReference type="eggNOG" id="COG1396">
    <property type="taxonomic scope" value="Bacteria"/>
</dbReference>
<evidence type="ECO:0000259" key="3">
    <source>
        <dbReference type="PROSITE" id="PS50943"/>
    </source>
</evidence>
<dbReference type="STRING" id="1166018.FAES_5258"/>
<gene>
    <name evidence="4" type="ORF">FAES_5258</name>
</gene>
<dbReference type="InterPro" id="IPR010359">
    <property type="entry name" value="IrrE_HExxH"/>
</dbReference>
<dbReference type="SUPFAM" id="SSF47413">
    <property type="entry name" value="lambda repressor-like DNA-binding domains"/>
    <property type="match status" value="1"/>
</dbReference>
<evidence type="ECO:0000313" key="4">
    <source>
        <dbReference type="EMBL" id="CCH03257.1"/>
    </source>
</evidence>
<dbReference type="GO" id="GO:0003677">
    <property type="term" value="F:DNA binding"/>
    <property type="evidence" value="ECO:0007669"/>
    <property type="project" value="UniProtKB-KW"/>
</dbReference>
<evidence type="ECO:0000256" key="1">
    <source>
        <dbReference type="ARBA" id="ARBA00007227"/>
    </source>
</evidence>
<keyword evidence="2" id="KW-0238">DNA-binding</keyword>
<dbReference type="InterPro" id="IPR010982">
    <property type="entry name" value="Lambda_DNA-bd_dom_sf"/>
</dbReference>
<dbReference type="RefSeq" id="WP_015334356.1">
    <property type="nucleotide sequence ID" value="NC_020054.1"/>
</dbReference>
<dbReference type="GO" id="GO:0005829">
    <property type="term" value="C:cytosol"/>
    <property type="evidence" value="ECO:0007669"/>
    <property type="project" value="TreeGrafter"/>
</dbReference>
<name>I0KGK4_9BACT</name>
<keyword evidence="5" id="KW-1185">Reference proteome</keyword>
<evidence type="ECO:0000256" key="2">
    <source>
        <dbReference type="ARBA" id="ARBA00023125"/>
    </source>
</evidence>
<dbReference type="Gene3D" id="1.10.260.40">
    <property type="entry name" value="lambda repressor-like DNA-binding domains"/>
    <property type="match status" value="1"/>
</dbReference>
<dbReference type="eggNOG" id="COG3800">
    <property type="taxonomic scope" value="Bacteria"/>
</dbReference>
<dbReference type="InterPro" id="IPR050807">
    <property type="entry name" value="TransReg_Diox_bact_type"/>
</dbReference>
<dbReference type="EMBL" id="HE796683">
    <property type="protein sequence ID" value="CCH03257.1"/>
    <property type="molecule type" value="Genomic_DNA"/>
</dbReference>
<protein>
    <recommendedName>
        <fullName evidence="3">HTH cro/C1-type domain-containing protein</fullName>
    </recommendedName>
</protein>
<feature type="domain" description="HTH cro/C1-type" evidence="3">
    <location>
        <begin position="16"/>
        <end position="70"/>
    </location>
</feature>
<comment type="similarity">
    <text evidence="1">Belongs to the short-chain fatty acyl-CoA assimilation regulator (ScfR) family.</text>
</comment>
<dbReference type="KEGG" id="fae:FAES_5258"/>
<accession>I0KGK4</accession>
<dbReference type="GO" id="GO:0003700">
    <property type="term" value="F:DNA-binding transcription factor activity"/>
    <property type="evidence" value="ECO:0007669"/>
    <property type="project" value="TreeGrafter"/>
</dbReference>
<dbReference type="InterPro" id="IPR001387">
    <property type="entry name" value="Cro/C1-type_HTH"/>
</dbReference>
<dbReference type="OrthoDB" id="833147at2"/>
<evidence type="ECO:0000313" key="5">
    <source>
        <dbReference type="Proteomes" id="UP000011058"/>
    </source>
</evidence>
<dbReference type="PROSITE" id="PS50943">
    <property type="entry name" value="HTH_CROC1"/>
    <property type="match status" value="1"/>
</dbReference>
<dbReference type="CDD" id="cd00093">
    <property type="entry name" value="HTH_XRE"/>
    <property type="match status" value="1"/>
</dbReference>
<sequence>MTTDRDKVRLIFGLKLKQLRAERGFSTYDLADRTGLSPSYLNEIEKGKKYPKTEKIFALAKALDTDYDALVSLKVNKQLEPVAELLNSNALSQLPFELFGIEPEYFLEVMANAPAKLSAFINTIIEIGRNYDLRVEQFFLSVLRTYQAMHDTYFDDLEQQADAFLASHDVPNREPAGDVPTYLTQVLTGEYSLSVVPYDAHTYPDLMSLRSVFLPEKNTLLVNSQLSTEQTAFTLGREIGYNQLKLVNRPLESSMLRASSFDEVLNNFRASYFARAILIPRQTLHPLLTDLFRQRTWQPDQLLRMMASFTVTPEMFLLRMMNLLAHDFGLNDLFFLRFDNPGVNHSADQPRFVLSKELHLSRLHTPHGVARDEHYCRRQVALTMLTDLRDQQTQGQWNGQPICRAQITTYASDGSAYFVLSIANSSPPTTTNSSINIGLPLTDTLRNTLAFLDDATIPRTDVGETCERCPITDCAVRAAPPTVLLKEQQTQAIQAQIEALR</sequence>
<dbReference type="Pfam" id="PF01381">
    <property type="entry name" value="HTH_3"/>
    <property type="match status" value="1"/>
</dbReference>
<dbReference type="SMART" id="SM00530">
    <property type="entry name" value="HTH_XRE"/>
    <property type="match status" value="1"/>
</dbReference>
<dbReference type="Proteomes" id="UP000011058">
    <property type="component" value="Chromosome"/>
</dbReference>
<dbReference type="Pfam" id="PF06114">
    <property type="entry name" value="Peptidase_M78"/>
    <property type="match status" value="1"/>
</dbReference>
<dbReference type="PANTHER" id="PTHR46797">
    <property type="entry name" value="HTH-TYPE TRANSCRIPTIONAL REGULATOR"/>
    <property type="match status" value="1"/>
</dbReference>